<dbReference type="PANTHER" id="PTHR46577">
    <property type="entry name" value="HTH-TYPE TRANSCRIPTIONAL REGULATORY PROTEIN GABR"/>
    <property type="match status" value="1"/>
</dbReference>
<dbReference type="EMBL" id="CP032485">
    <property type="protein sequence ID" value="QDH25058.1"/>
    <property type="molecule type" value="Genomic_DNA"/>
</dbReference>
<keyword evidence="7" id="KW-0808">Transferase</keyword>
<evidence type="ECO:0000259" key="6">
    <source>
        <dbReference type="PROSITE" id="PS50949"/>
    </source>
</evidence>
<dbReference type="OrthoDB" id="9808770at2"/>
<dbReference type="SMART" id="SM00345">
    <property type="entry name" value="HTH_GNTR"/>
    <property type="match status" value="1"/>
</dbReference>
<keyword evidence="7" id="KW-0032">Aminotransferase</keyword>
<keyword evidence="3" id="KW-0805">Transcription regulation</keyword>
<dbReference type="KEGG" id="ntn:D5366_07365"/>
<proteinExistence type="inferred from homology"/>
<dbReference type="GO" id="GO:0003677">
    <property type="term" value="F:DNA binding"/>
    <property type="evidence" value="ECO:0007669"/>
    <property type="project" value="UniProtKB-KW"/>
</dbReference>
<dbReference type="GO" id="GO:0003700">
    <property type="term" value="F:DNA-binding transcription factor activity"/>
    <property type="evidence" value="ECO:0007669"/>
    <property type="project" value="InterPro"/>
</dbReference>
<gene>
    <name evidence="7" type="ORF">D5366_07365</name>
</gene>
<feature type="domain" description="HTH gntR-type" evidence="6">
    <location>
        <begin position="15"/>
        <end position="83"/>
    </location>
</feature>
<evidence type="ECO:0000256" key="5">
    <source>
        <dbReference type="ARBA" id="ARBA00023163"/>
    </source>
</evidence>
<dbReference type="Proteomes" id="UP000317214">
    <property type="component" value="Chromosome"/>
</dbReference>
<dbReference type="PRINTS" id="PR00035">
    <property type="entry name" value="HTHGNTR"/>
</dbReference>
<keyword evidence="8" id="KW-1185">Reference proteome</keyword>
<dbReference type="SUPFAM" id="SSF46785">
    <property type="entry name" value="Winged helix' DNA-binding domain"/>
    <property type="match status" value="1"/>
</dbReference>
<evidence type="ECO:0000256" key="1">
    <source>
        <dbReference type="ARBA" id="ARBA00005384"/>
    </source>
</evidence>
<protein>
    <submittedName>
        <fullName evidence="7">PLP-dependent aminotransferase family protein</fullName>
    </submittedName>
</protein>
<dbReference type="InterPro" id="IPR036390">
    <property type="entry name" value="WH_DNA-bd_sf"/>
</dbReference>
<keyword evidence="2" id="KW-0663">Pyridoxal phosphate</keyword>
<evidence type="ECO:0000313" key="7">
    <source>
        <dbReference type="EMBL" id="QDH25058.1"/>
    </source>
</evidence>
<dbReference type="SUPFAM" id="SSF53383">
    <property type="entry name" value="PLP-dependent transferases"/>
    <property type="match status" value="1"/>
</dbReference>
<evidence type="ECO:0000256" key="3">
    <source>
        <dbReference type="ARBA" id="ARBA00023015"/>
    </source>
</evidence>
<dbReference type="PANTHER" id="PTHR46577:SF1">
    <property type="entry name" value="HTH-TYPE TRANSCRIPTIONAL REGULATORY PROTEIN GABR"/>
    <property type="match status" value="1"/>
</dbReference>
<evidence type="ECO:0000256" key="2">
    <source>
        <dbReference type="ARBA" id="ARBA00022898"/>
    </source>
</evidence>
<evidence type="ECO:0000256" key="4">
    <source>
        <dbReference type="ARBA" id="ARBA00023125"/>
    </source>
</evidence>
<dbReference type="CDD" id="cd00609">
    <property type="entry name" value="AAT_like"/>
    <property type="match status" value="1"/>
</dbReference>
<comment type="similarity">
    <text evidence="1">In the C-terminal section; belongs to the class-I pyridoxal-phosphate-dependent aminotransferase family.</text>
</comment>
<dbReference type="GO" id="GO:0008483">
    <property type="term" value="F:transaminase activity"/>
    <property type="evidence" value="ECO:0007669"/>
    <property type="project" value="UniProtKB-KW"/>
</dbReference>
<dbReference type="InterPro" id="IPR036388">
    <property type="entry name" value="WH-like_DNA-bd_sf"/>
</dbReference>
<dbReference type="InterPro" id="IPR015424">
    <property type="entry name" value="PyrdxlP-dep_Trfase"/>
</dbReference>
<dbReference type="RefSeq" id="WP_141492912.1">
    <property type="nucleotide sequence ID" value="NZ_CP032485.1"/>
</dbReference>
<dbReference type="PROSITE" id="PS50949">
    <property type="entry name" value="HTH_GNTR"/>
    <property type="match status" value="1"/>
</dbReference>
<dbReference type="InterPro" id="IPR015421">
    <property type="entry name" value="PyrdxlP-dep_Trfase_major"/>
</dbReference>
<dbReference type="GO" id="GO:0030170">
    <property type="term" value="F:pyridoxal phosphate binding"/>
    <property type="evidence" value="ECO:0007669"/>
    <property type="project" value="InterPro"/>
</dbReference>
<dbReference type="Gene3D" id="1.10.10.10">
    <property type="entry name" value="Winged helix-like DNA-binding domain superfamily/Winged helix DNA-binding domain"/>
    <property type="match status" value="1"/>
</dbReference>
<evidence type="ECO:0000313" key="8">
    <source>
        <dbReference type="Proteomes" id="UP000317214"/>
    </source>
</evidence>
<dbReference type="CDD" id="cd07377">
    <property type="entry name" value="WHTH_GntR"/>
    <property type="match status" value="1"/>
</dbReference>
<dbReference type="Pfam" id="PF00155">
    <property type="entry name" value="Aminotran_1_2"/>
    <property type="match status" value="1"/>
</dbReference>
<dbReference type="Pfam" id="PF00392">
    <property type="entry name" value="GntR"/>
    <property type="match status" value="1"/>
</dbReference>
<dbReference type="InterPro" id="IPR051446">
    <property type="entry name" value="HTH_trans_reg/aminotransferase"/>
</dbReference>
<dbReference type="Gene3D" id="3.40.640.10">
    <property type="entry name" value="Type I PLP-dependent aspartate aminotransferase-like (Major domain)"/>
    <property type="match status" value="1"/>
</dbReference>
<dbReference type="InterPro" id="IPR004839">
    <property type="entry name" value="Aminotransferase_I/II_large"/>
</dbReference>
<keyword evidence="5" id="KW-0804">Transcription</keyword>
<accession>A0A4Y6V855</accession>
<dbReference type="InterPro" id="IPR000524">
    <property type="entry name" value="Tscrpt_reg_HTH_GntR"/>
</dbReference>
<organism evidence="7 8">
    <name type="scientific">Neokomagataea tanensis</name>
    <dbReference type="NCBI Taxonomy" id="661191"/>
    <lineage>
        <taxon>Bacteria</taxon>
        <taxon>Pseudomonadati</taxon>
        <taxon>Pseudomonadota</taxon>
        <taxon>Alphaproteobacteria</taxon>
        <taxon>Acetobacterales</taxon>
        <taxon>Acetobacteraceae</taxon>
        <taxon>Neokomagataea</taxon>
    </lineage>
</organism>
<reference evidence="7 8" key="1">
    <citation type="submission" date="2018-09" db="EMBL/GenBank/DDBJ databases">
        <title>The complete genome sequence of Neokomagataea tanensis NBRC 106556(T).</title>
        <authorList>
            <person name="Chua K.-O."/>
            <person name="See-Too W.-S."/>
            <person name="Hong K.-W."/>
            <person name="Yin W.-F."/>
            <person name="Chan K.-G."/>
        </authorList>
    </citation>
    <scope>NUCLEOTIDE SEQUENCE [LARGE SCALE GENOMIC DNA]</scope>
    <source>
        <strain evidence="8">AH13 \ NBRC 106556</strain>
    </source>
</reference>
<sequence length="467" mass="50990">MDDLPWLTLNFASDITLEQQIHDALRGGILAGKLRAGDVLPSTRALAASFGVARSTVIRSYDRLRAAGYVVGQSGSATRVADLPSLDTGGDGEGDTAENALVPQLMHGLKVRPFAPGVPDISNFPSKVWARYLGARARNLRLHDLGYSEANGIYALRSAIIEHVTRSRAVHADAERVIIMPSAAAIIDFLASLVLGARKAVWVEEPGYVKAREILQARGAEIIPVPCDEEGIILPDSGVEEPALIYVTPSHQYPTGVTMSLPRRLQLLEAAKRFDAVIIEDDYDSEFHYSGRPVASLQGIDQHMRVAYVGTFSKTLAPGVRVAYAILPPWIMERASAAIHRGGGAVPIHVQAALADFIRDGHFRAHVRRMKALYEVRMKAAREVMSAYFDVGAGGGGLQFAAYCRDQRIDEKDLVAFLNARNIAVRALSNFYIGEDRHGLVVGIANIGQKELQKFIKEMKDLYSDKI</sequence>
<keyword evidence="4" id="KW-0238">DNA-binding</keyword>
<dbReference type="AlphaFoldDB" id="A0A4Y6V855"/>
<name>A0A4Y6V855_9PROT</name>